<dbReference type="InterPro" id="IPR001806">
    <property type="entry name" value="Small_GTPase"/>
</dbReference>
<dbReference type="InterPro" id="IPR005225">
    <property type="entry name" value="Small_GTP-bd"/>
</dbReference>
<dbReference type="SMART" id="SM00175">
    <property type="entry name" value="RAB"/>
    <property type="match status" value="1"/>
</dbReference>
<dbReference type="Pfam" id="PF00071">
    <property type="entry name" value="Ras"/>
    <property type="match status" value="1"/>
</dbReference>
<gene>
    <name evidence="2" type="ORF">S01H1_75288</name>
</gene>
<dbReference type="GO" id="GO:0005525">
    <property type="term" value="F:GTP binding"/>
    <property type="evidence" value="ECO:0007669"/>
    <property type="project" value="InterPro"/>
</dbReference>
<dbReference type="AlphaFoldDB" id="X0XY92"/>
<dbReference type="InterPro" id="IPR050209">
    <property type="entry name" value="Rab_GTPases_membrane_traffic"/>
</dbReference>
<comment type="caution">
    <text evidence="2">The sequence shown here is derived from an EMBL/GenBank/DDBJ whole genome shotgun (WGS) entry which is preliminary data.</text>
</comment>
<evidence type="ECO:0000256" key="1">
    <source>
        <dbReference type="ARBA" id="ARBA00006270"/>
    </source>
</evidence>
<dbReference type="SUPFAM" id="SSF52540">
    <property type="entry name" value="P-loop containing nucleoside triphosphate hydrolases"/>
    <property type="match status" value="1"/>
</dbReference>
<sequence>IGLNFHSIDLKIRNIDDTDNSREFLNVLSIFDFGGQERFKALLPKFLGGANGVLLVFDLTSKKSFEQLNFWYDQVIAHANGLNLPKILVGSKSDLISSTPIDNLVPEEEIRNFIQEKNIDMFVKTSALENQNVITVFKELNNLMLKHLKTQYVVC</sequence>
<dbReference type="CDD" id="cd00154">
    <property type="entry name" value="Rab"/>
    <property type="match status" value="1"/>
</dbReference>
<dbReference type="Gene3D" id="3.40.50.300">
    <property type="entry name" value="P-loop containing nucleotide triphosphate hydrolases"/>
    <property type="match status" value="1"/>
</dbReference>
<proteinExistence type="inferred from homology"/>
<dbReference type="PROSITE" id="PS51419">
    <property type="entry name" value="RAB"/>
    <property type="match status" value="1"/>
</dbReference>
<dbReference type="PANTHER" id="PTHR47979">
    <property type="entry name" value="DRAB11-RELATED"/>
    <property type="match status" value="1"/>
</dbReference>
<reference evidence="2" key="1">
    <citation type="journal article" date="2014" name="Front. Microbiol.">
        <title>High frequency of phylogenetically diverse reductive dehalogenase-homologous genes in deep subseafloor sedimentary metagenomes.</title>
        <authorList>
            <person name="Kawai M."/>
            <person name="Futagami T."/>
            <person name="Toyoda A."/>
            <person name="Takaki Y."/>
            <person name="Nishi S."/>
            <person name="Hori S."/>
            <person name="Arai W."/>
            <person name="Tsubouchi T."/>
            <person name="Morono Y."/>
            <person name="Uchiyama I."/>
            <person name="Ito T."/>
            <person name="Fujiyama A."/>
            <person name="Inagaki F."/>
            <person name="Takami H."/>
        </authorList>
    </citation>
    <scope>NUCLEOTIDE SEQUENCE</scope>
    <source>
        <strain evidence="2">Expedition CK06-06</strain>
    </source>
</reference>
<comment type="similarity">
    <text evidence="1">Belongs to the small GTPase superfamily. Rab family.</text>
</comment>
<organism evidence="2">
    <name type="scientific">marine sediment metagenome</name>
    <dbReference type="NCBI Taxonomy" id="412755"/>
    <lineage>
        <taxon>unclassified sequences</taxon>
        <taxon>metagenomes</taxon>
        <taxon>ecological metagenomes</taxon>
    </lineage>
</organism>
<evidence type="ECO:0000313" key="2">
    <source>
        <dbReference type="EMBL" id="GAG48394.1"/>
    </source>
</evidence>
<evidence type="ECO:0008006" key="3">
    <source>
        <dbReference type="Google" id="ProtNLM"/>
    </source>
</evidence>
<name>X0XY92_9ZZZZ</name>
<dbReference type="InterPro" id="IPR027417">
    <property type="entry name" value="P-loop_NTPase"/>
</dbReference>
<feature type="non-terminal residue" evidence="2">
    <location>
        <position position="1"/>
    </location>
</feature>
<dbReference type="EMBL" id="BARS01050430">
    <property type="protein sequence ID" value="GAG48394.1"/>
    <property type="molecule type" value="Genomic_DNA"/>
</dbReference>
<dbReference type="SMART" id="SM00174">
    <property type="entry name" value="RHO"/>
    <property type="match status" value="1"/>
</dbReference>
<dbReference type="NCBIfam" id="TIGR00231">
    <property type="entry name" value="small_GTP"/>
    <property type="match status" value="1"/>
</dbReference>
<dbReference type="PRINTS" id="PR00449">
    <property type="entry name" value="RASTRNSFRMNG"/>
</dbReference>
<dbReference type="SMART" id="SM00173">
    <property type="entry name" value="RAS"/>
    <property type="match status" value="1"/>
</dbReference>
<dbReference type="GO" id="GO:0003924">
    <property type="term" value="F:GTPase activity"/>
    <property type="evidence" value="ECO:0007669"/>
    <property type="project" value="InterPro"/>
</dbReference>
<dbReference type="PROSITE" id="PS51421">
    <property type="entry name" value="RAS"/>
    <property type="match status" value="1"/>
</dbReference>
<protein>
    <recommendedName>
        <fullName evidence="3">GTP-binding protein</fullName>
    </recommendedName>
</protein>
<accession>X0XY92</accession>